<dbReference type="EMBL" id="CAICTM010002791">
    <property type="protein sequence ID" value="CAB9530223.1"/>
    <property type="molecule type" value="Genomic_DNA"/>
</dbReference>
<proteinExistence type="predicted"/>
<keyword evidence="2" id="KW-1185">Reference proteome</keyword>
<dbReference type="AlphaFoldDB" id="A0A9N8F0C9"/>
<evidence type="ECO:0000313" key="2">
    <source>
        <dbReference type="Proteomes" id="UP001153069"/>
    </source>
</evidence>
<protein>
    <submittedName>
        <fullName evidence="1">Uncharacterized protein</fullName>
    </submittedName>
</protein>
<sequence length="113" mass="12930">MLLLDVQQPIILASHSPTLLCSCVLYHPWKTKLFRCCMQSKERPLRLPVWFVPATIDSLREIINMIGSEPIITNMQTCKEIKQASNQPTYLTLLNHLTVFIKPATTTIMTLSF</sequence>
<name>A0A9N8F0C9_9STRA</name>
<organism evidence="1 2">
    <name type="scientific">Seminavis robusta</name>
    <dbReference type="NCBI Taxonomy" id="568900"/>
    <lineage>
        <taxon>Eukaryota</taxon>
        <taxon>Sar</taxon>
        <taxon>Stramenopiles</taxon>
        <taxon>Ochrophyta</taxon>
        <taxon>Bacillariophyta</taxon>
        <taxon>Bacillariophyceae</taxon>
        <taxon>Bacillariophycidae</taxon>
        <taxon>Naviculales</taxon>
        <taxon>Naviculaceae</taxon>
        <taxon>Seminavis</taxon>
    </lineage>
</organism>
<accession>A0A9N8F0C9</accession>
<gene>
    <name evidence="1" type="ORF">SEMRO_2793_G337231.1</name>
</gene>
<reference evidence="1" key="1">
    <citation type="submission" date="2020-06" db="EMBL/GenBank/DDBJ databases">
        <authorList>
            <consortium name="Plant Systems Biology data submission"/>
        </authorList>
    </citation>
    <scope>NUCLEOTIDE SEQUENCE</scope>
    <source>
        <strain evidence="1">D6</strain>
    </source>
</reference>
<evidence type="ECO:0000313" key="1">
    <source>
        <dbReference type="EMBL" id="CAB9530223.1"/>
    </source>
</evidence>
<comment type="caution">
    <text evidence="1">The sequence shown here is derived from an EMBL/GenBank/DDBJ whole genome shotgun (WGS) entry which is preliminary data.</text>
</comment>
<dbReference type="Proteomes" id="UP001153069">
    <property type="component" value="Unassembled WGS sequence"/>
</dbReference>